<evidence type="ECO:0000313" key="2">
    <source>
        <dbReference type="EMBL" id="QNG78517.1"/>
    </source>
</evidence>
<dbReference type="RefSeq" id="WP_061480507.1">
    <property type="nucleotide sequence ID" value="NZ_CP040433.1"/>
</dbReference>
<proteinExistence type="predicted"/>
<reference evidence="2 3" key="1">
    <citation type="submission" date="2020-08" db="EMBL/GenBank/DDBJ databases">
        <title>Phenotypic and transcriptomic analysis of seven clinical Stenotrophomonas maltophilia isolates identify a small set of shared and commonly regulated genes involved in biofilm lifestyle.</title>
        <authorList>
            <person name="Alio I."/>
            <person name="Gudzuhn M."/>
            <person name="Streit W."/>
        </authorList>
    </citation>
    <scope>NUCLEOTIDE SEQUENCE [LARGE SCALE GENOMIC DNA]</scope>
    <source>
        <strain evidence="2 3">UHH_SKK55</strain>
    </source>
</reference>
<evidence type="ECO:0008006" key="4">
    <source>
        <dbReference type="Google" id="ProtNLM"/>
    </source>
</evidence>
<dbReference type="EMBL" id="CP060025">
    <property type="protein sequence ID" value="QNG78517.1"/>
    <property type="molecule type" value="Genomic_DNA"/>
</dbReference>
<dbReference type="AlphaFoldDB" id="A0AAX1IH58"/>
<evidence type="ECO:0000256" key="1">
    <source>
        <dbReference type="SAM" id="SignalP"/>
    </source>
</evidence>
<sequence>MGSFRRCWLLCGVLSVSLPCAGVAQAAPAFVDARDYAGPGGGHERFLAAERQLVRGFDEVCGDTFCEGEYINLWAMRLRCSVDQATGVVVQCVWTFAGSNTRVKSSGLITVNRGRYACVLPLATGTRLETLLQVWETGEGFDALHAPLPGTTANTYDALVDCL</sequence>
<dbReference type="Proteomes" id="UP000515598">
    <property type="component" value="Chromosome"/>
</dbReference>
<gene>
    <name evidence="2" type="ORF">GPNADHDJ_02733</name>
</gene>
<protein>
    <recommendedName>
        <fullName evidence="4">Secreted protein</fullName>
    </recommendedName>
</protein>
<keyword evidence="1" id="KW-0732">Signal</keyword>
<organism evidence="2 3">
    <name type="scientific">Stenotrophomonas maltophilia</name>
    <name type="common">Pseudomonas maltophilia</name>
    <name type="synonym">Xanthomonas maltophilia</name>
    <dbReference type="NCBI Taxonomy" id="40324"/>
    <lineage>
        <taxon>Bacteria</taxon>
        <taxon>Pseudomonadati</taxon>
        <taxon>Pseudomonadota</taxon>
        <taxon>Gammaproteobacteria</taxon>
        <taxon>Lysobacterales</taxon>
        <taxon>Lysobacteraceae</taxon>
        <taxon>Stenotrophomonas</taxon>
        <taxon>Stenotrophomonas maltophilia group</taxon>
    </lineage>
</organism>
<feature type="chain" id="PRO_5043421214" description="Secreted protein" evidence="1">
    <location>
        <begin position="27"/>
        <end position="163"/>
    </location>
</feature>
<accession>A0AAX1IH58</accession>
<name>A0AAX1IH58_STEMA</name>
<feature type="signal peptide" evidence="1">
    <location>
        <begin position="1"/>
        <end position="26"/>
    </location>
</feature>
<evidence type="ECO:0000313" key="3">
    <source>
        <dbReference type="Proteomes" id="UP000515598"/>
    </source>
</evidence>